<evidence type="ECO:0000313" key="2">
    <source>
        <dbReference type="EMBL" id="KAJ0393571.1"/>
    </source>
</evidence>
<comment type="caution">
    <text evidence="2">The sequence shown here is derived from an EMBL/GenBank/DDBJ whole genome shotgun (WGS) entry which is preliminary data.</text>
</comment>
<gene>
    <name evidence="2" type="ORF">P43SY_005140</name>
</gene>
<proteinExistence type="predicted"/>
<dbReference type="AlphaFoldDB" id="A0AAD5LUD6"/>
<evidence type="ECO:0000256" key="1">
    <source>
        <dbReference type="SAM" id="MobiDB-lite"/>
    </source>
</evidence>
<organism evidence="2 3">
    <name type="scientific">Pythium insidiosum</name>
    <name type="common">Pythiosis disease agent</name>
    <dbReference type="NCBI Taxonomy" id="114742"/>
    <lineage>
        <taxon>Eukaryota</taxon>
        <taxon>Sar</taxon>
        <taxon>Stramenopiles</taxon>
        <taxon>Oomycota</taxon>
        <taxon>Peronosporomycetes</taxon>
        <taxon>Pythiales</taxon>
        <taxon>Pythiaceae</taxon>
        <taxon>Pythium</taxon>
    </lineage>
</organism>
<dbReference type="EMBL" id="JAKCXM010000481">
    <property type="protein sequence ID" value="KAJ0393571.1"/>
    <property type="molecule type" value="Genomic_DNA"/>
</dbReference>
<dbReference type="Proteomes" id="UP001209570">
    <property type="component" value="Unassembled WGS sequence"/>
</dbReference>
<reference evidence="2" key="1">
    <citation type="submission" date="2021-12" db="EMBL/GenBank/DDBJ databases">
        <title>Prjna785345.</title>
        <authorList>
            <person name="Rujirawat T."/>
            <person name="Krajaejun T."/>
        </authorList>
    </citation>
    <scope>NUCLEOTIDE SEQUENCE</scope>
    <source>
        <strain evidence="2">Pi057C3</strain>
    </source>
</reference>
<accession>A0AAD5LUD6</accession>
<keyword evidence="3" id="KW-1185">Reference proteome</keyword>
<feature type="region of interest" description="Disordered" evidence="1">
    <location>
        <begin position="225"/>
        <end position="261"/>
    </location>
</feature>
<feature type="compositionally biased region" description="Basic and acidic residues" evidence="1">
    <location>
        <begin position="225"/>
        <end position="243"/>
    </location>
</feature>
<evidence type="ECO:0000313" key="3">
    <source>
        <dbReference type="Proteomes" id="UP001209570"/>
    </source>
</evidence>
<sequence length="352" mass="38775">MSAAATGPVKIPADWLRVPRFSQRSELYAARQAEMKQLVLARTQASAVGSRRFGRTESIARDSFRKSGVLETLRLDSVPSPIEFHPRATASGLATRSALLGQRAQDRRLESLRFEPPEIMRLADIPKPGAPELKDWWTRVDGYVEDPSPMIEMSIRLQRRPKRRLLGPVDPARERNPEAVAERDELCETKTRLADKVTTISHFMPDDYQAQDRVEASVIIRATDLHAHERRTSPDGESSRTEAPKGLPISPIKPTSLRSHKRSQRHIENLFLASTNQRVLLDQIKAVSPSLSPSPSSSSLSSCASSSGFNSLSSPAGLGHRAGSSFALLGSPIDQVHSVKDYRGSVRCGGFA</sequence>
<name>A0AAD5LUD6_PYTIN</name>
<protein>
    <submittedName>
        <fullName evidence="2">Uncharacterized protein</fullName>
    </submittedName>
</protein>